<dbReference type="AlphaFoldDB" id="A0A4C1X6Z7"/>
<dbReference type="EMBL" id="BGZK01000727">
    <property type="protein sequence ID" value="GBP58124.1"/>
    <property type="molecule type" value="Genomic_DNA"/>
</dbReference>
<evidence type="ECO:0000313" key="2">
    <source>
        <dbReference type="EMBL" id="GBP58124.1"/>
    </source>
</evidence>
<gene>
    <name evidence="2" type="ORF">EVAR_40668_1</name>
</gene>
<evidence type="ECO:0000313" key="3">
    <source>
        <dbReference type="Proteomes" id="UP000299102"/>
    </source>
</evidence>
<comment type="caution">
    <text evidence="2">The sequence shown here is derived from an EMBL/GenBank/DDBJ whole genome shotgun (WGS) entry which is preliminary data.</text>
</comment>
<protein>
    <submittedName>
        <fullName evidence="2">Uncharacterized protein</fullName>
    </submittedName>
</protein>
<organism evidence="2 3">
    <name type="scientific">Eumeta variegata</name>
    <name type="common">Bagworm moth</name>
    <name type="synonym">Eumeta japonica</name>
    <dbReference type="NCBI Taxonomy" id="151549"/>
    <lineage>
        <taxon>Eukaryota</taxon>
        <taxon>Metazoa</taxon>
        <taxon>Ecdysozoa</taxon>
        <taxon>Arthropoda</taxon>
        <taxon>Hexapoda</taxon>
        <taxon>Insecta</taxon>
        <taxon>Pterygota</taxon>
        <taxon>Neoptera</taxon>
        <taxon>Endopterygota</taxon>
        <taxon>Lepidoptera</taxon>
        <taxon>Glossata</taxon>
        <taxon>Ditrysia</taxon>
        <taxon>Tineoidea</taxon>
        <taxon>Psychidae</taxon>
        <taxon>Oiketicinae</taxon>
        <taxon>Eumeta</taxon>
    </lineage>
</organism>
<keyword evidence="3" id="KW-1185">Reference proteome</keyword>
<feature type="region of interest" description="Disordered" evidence="1">
    <location>
        <begin position="57"/>
        <end position="107"/>
    </location>
</feature>
<name>A0A4C1X6Z7_EUMVA</name>
<dbReference type="Proteomes" id="UP000299102">
    <property type="component" value="Unassembled WGS sequence"/>
</dbReference>
<reference evidence="2 3" key="1">
    <citation type="journal article" date="2019" name="Commun. Biol.">
        <title>The bagworm genome reveals a unique fibroin gene that provides high tensile strength.</title>
        <authorList>
            <person name="Kono N."/>
            <person name="Nakamura H."/>
            <person name="Ohtoshi R."/>
            <person name="Tomita M."/>
            <person name="Numata K."/>
            <person name="Arakawa K."/>
        </authorList>
    </citation>
    <scope>NUCLEOTIDE SEQUENCE [LARGE SCALE GENOMIC DNA]</scope>
</reference>
<evidence type="ECO:0000256" key="1">
    <source>
        <dbReference type="SAM" id="MobiDB-lite"/>
    </source>
</evidence>
<proteinExistence type="predicted"/>
<accession>A0A4C1X6Z7</accession>
<dbReference type="OrthoDB" id="7384000at2759"/>
<sequence>MVIVIALFITVVSSFRSVLDHNGEFLRSKFLILNLNYCWKWKAVLRQRRRWRYVPAAGGGKCESPPPKIAGGRGRRPSGGRRESMLSGSRDAAAARGVAPRVQREHRHGTVGSVVAVRARDAPPCRCDTATCPATSSRHRSPSAAGTATRGRYAFGECRVVTGRPPAARAAAWLDAVVTGGRRQLPDAAPHRRRPRCGITPARSSPVIPLPGSRRVVYYVCPSVYSPSSSSEVGEENRLSL</sequence>